<dbReference type="EMBL" id="JAWHQM010000003">
    <property type="protein sequence ID" value="KAK5626378.1"/>
    <property type="molecule type" value="Genomic_DNA"/>
</dbReference>
<feature type="compositionally biased region" description="Basic and acidic residues" evidence="1">
    <location>
        <begin position="1"/>
        <end position="44"/>
    </location>
</feature>
<comment type="caution">
    <text evidence="2">The sequence shown here is derived from an EMBL/GenBank/DDBJ whole genome shotgun (WGS) entry which is preliminary data.</text>
</comment>
<dbReference type="AlphaFoldDB" id="A0AAN7Z460"/>
<proteinExistence type="predicted"/>
<dbReference type="InterPro" id="IPR044688">
    <property type="entry name" value="SCI-1-like"/>
</dbReference>
<organism evidence="2 3">
    <name type="scientific">Xylaria bambusicola</name>
    <dbReference type="NCBI Taxonomy" id="326684"/>
    <lineage>
        <taxon>Eukaryota</taxon>
        <taxon>Fungi</taxon>
        <taxon>Dikarya</taxon>
        <taxon>Ascomycota</taxon>
        <taxon>Pezizomycotina</taxon>
        <taxon>Sordariomycetes</taxon>
        <taxon>Xylariomycetidae</taxon>
        <taxon>Xylariales</taxon>
        <taxon>Xylariaceae</taxon>
        <taxon>Xylaria</taxon>
    </lineage>
</organism>
<feature type="compositionally biased region" description="Basic and acidic residues" evidence="1">
    <location>
        <begin position="51"/>
        <end position="66"/>
    </location>
</feature>
<evidence type="ECO:0000313" key="2">
    <source>
        <dbReference type="EMBL" id="KAK5626378.1"/>
    </source>
</evidence>
<feature type="compositionally biased region" description="Basic residues" evidence="1">
    <location>
        <begin position="98"/>
        <end position="119"/>
    </location>
</feature>
<feature type="compositionally biased region" description="Basic and acidic residues" evidence="1">
    <location>
        <begin position="76"/>
        <end position="91"/>
    </location>
</feature>
<gene>
    <name evidence="2" type="ORF">RRF57_002093</name>
</gene>
<evidence type="ECO:0000256" key="1">
    <source>
        <dbReference type="SAM" id="MobiDB-lite"/>
    </source>
</evidence>
<name>A0AAN7Z460_9PEZI</name>
<dbReference type="PANTHER" id="PTHR34117:SF1">
    <property type="entry name" value="STYLE CELL-CYCLE INHIBITOR 1"/>
    <property type="match status" value="1"/>
</dbReference>
<reference evidence="2 3" key="1">
    <citation type="submission" date="2023-10" db="EMBL/GenBank/DDBJ databases">
        <title>Draft genome sequence of Xylaria bambusicola isolate GMP-LS, the root and basal stem rot pathogen of sugarcane in Indonesia.</title>
        <authorList>
            <person name="Selvaraj P."/>
            <person name="Muralishankar V."/>
            <person name="Muruganantham S."/>
            <person name="Sp S."/>
            <person name="Haryani S."/>
            <person name="Lau K.J.X."/>
            <person name="Naqvi N.I."/>
        </authorList>
    </citation>
    <scope>NUCLEOTIDE SEQUENCE [LARGE SCALE GENOMIC DNA]</scope>
    <source>
        <strain evidence="2">GMP-LS</strain>
    </source>
</reference>
<keyword evidence="3" id="KW-1185">Reference proteome</keyword>
<feature type="region of interest" description="Disordered" evidence="1">
    <location>
        <begin position="204"/>
        <end position="279"/>
    </location>
</feature>
<feature type="compositionally biased region" description="Acidic residues" evidence="1">
    <location>
        <begin position="237"/>
        <end position="246"/>
    </location>
</feature>
<feature type="region of interest" description="Disordered" evidence="1">
    <location>
        <begin position="344"/>
        <end position="368"/>
    </location>
</feature>
<accession>A0AAN7Z460</accession>
<feature type="region of interest" description="Disordered" evidence="1">
    <location>
        <begin position="1"/>
        <end position="128"/>
    </location>
</feature>
<protein>
    <submittedName>
        <fullName evidence="2">Uncharacterized protein</fullName>
    </submittedName>
</protein>
<dbReference type="Proteomes" id="UP001305414">
    <property type="component" value="Unassembled WGS sequence"/>
</dbReference>
<feature type="compositionally biased region" description="Polar residues" evidence="1">
    <location>
        <begin position="261"/>
        <end position="270"/>
    </location>
</feature>
<evidence type="ECO:0000313" key="3">
    <source>
        <dbReference type="Proteomes" id="UP001305414"/>
    </source>
</evidence>
<sequence length="427" mass="49614">MDHPTRNDRGGESPLLECKRPHQPHGADGRSVRRRIDERGSMHERRSRSPRRPDYSDHRDRTLVRDVRHRRHRHSNTHDNRYDTNHRDNAKRNTNSHPRSRSRSRSRTRHRHSSHHASKAPRLDRNRELPCNARELSRSADFSTFRPLFARYLDVQKQIDITTLGEREVRGRWKSFVSKWNDRDLAEGWYQPETFEDAMLDAQGASNIPGAGKGRGGKHNSAARREADLGLQRTEGKDEDDDDDDYGPILPTQDNIDNRTGGANSLSQNKHGPGIPTLSDIASRHEHEASDRNDARELLRLERKADRALQKERLDDLVPRADAGTQARRLEKRREVRDANASFANAKSSNDVPELAETDLMGGDGGGLEEYKRLKREAERKKTEREVRREEIWRAKKEEREERAREYREREANTIDMLREIAKSRFG</sequence>
<dbReference type="PANTHER" id="PTHR34117">
    <property type="entry name" value="STYLE CELL-CYCLE INHIBITOR 1"/>
    <property type="match status" value="1"/>
</dbReference>